<dbReference type="InterPro" id="IPR033469">
    <property type="entry name" value="CYTH-like_dom_sf"/>
</dbReference>
<name>A0A1H8F0N1_9ACTN</name>
<dbReference type="EMBL" id="FODD01000003">
    <property type="protein sequence ID" value="SEN25313.1"/>
    <property type="molecule type" value="Genomic_DNA"/>
</dbReference>
<evidence type="ECO:0000259" key="2">
    <source>
        <dbReference type="PROSITE" id="PS51707"/>
    </source>
</evidence>
<feature type="compositionally biased region" description="Gly residues" evidence="1">
    <location>
        <begin position="350"/>
        <end position="375"/>
    </location>
</feature>
<dbReference type="InterPro" id="IPR038186">
    <property type="entry name" value="CHAD_dom_sf"/>
</dbReference>
<dbReference type="STRING" id="310780.SAMN05216267_100374"/>
<dbReference type="PANTHER" id="PTHR39339">
    <property type="entry name" value="SLR1444 PROTEIN"/>
    <property type="match status" value="1"/>
</dbReference>
<dbReference type="Pfam" id="PF01928">
    <property type="entry name" value="CYTH"/>
    <property type="match status" value="1"/>
</dbReference>
<dbReference type="SMART" id="SM01118">
    <property type="entry name" value="CYTH"/>
    <property type="match status" value="1"/>
</dbReference>
<keyword evidence="5" id="KW-1185">Reference proteome</keyword>
<dbReference type="PANTHER" id="PTHR39339:SF1">
    <property type="entry name" value="CHAD DOMAIN-CONTAINING PROTEIN"/>
    <property type="match status" value="1"/>
</dbReference>
<dbReference type="InterPro" id="IPR007899">
    <property type="entry name" value="CHAD_dom"/>
</dbReference>
<dbReference type="OrthoDB" id="9777271at2"/>
<evidence type="ECO:0000313" key="4">
    <source>
        <dbReference type="EMBL" id="SEN25313.1"/>
    </source>
</evidence>
<feature type="domain" description="CYTH" evidence="2">
    <location>
        <begin position="5"/>
        <end position="230"/>
    </location>
</feature>
<dbReference type="AlphaFoldDB" id="A0A1H8F0N1"/>
<dbReference type="SUPFAM" id="SSF55154">
    <property type="entry name" value="CYTH-like phosphatases"/>
    <property type="match status" value="1"/>
</dbReference>
<sequence>MGNRAAETERKYESAGGVTTPRPVLVGLPDVSGTRALDPVRLDAVYYDTAGLALAAHRVTLRRRTGGDDAGWHLKLPTSQADTRTEVRLPLGAGGTAGTGSGAGNASGSADDGRPPSAAAAEDPPGELLAEIAALTRGRALHPVVRLRTTRRRVLLLDHADRTLAEIAYDKVTARTPDAEPTTWSETEVELYEGDPALLDAVEERLTDAGLHRSASGSKLARALGGGVAAAAPAAPDLPPTAGGTATAYLHDQLTAILALDPAVRRAEEDAVHRMRVATRRARSALKSFRKELDRAATDPVGDELKWLAAVLGTARDREVLIARLTRRLDELDPSLVTGKLRSRLLDGDGATGGTDTGTGTGTSTGTGTAGGSGQAGDAHAAAPAELDGARYFALLDTFEALLAAPPYTDAAAAPAAAAAQATVRRDHARLRRGIHAAMALPPGTDRDTALHEARKDAKRARYSSEAAQPVLGRPAAVHTSRMKSVQQLLGEHQDSVMCRTAVAGVRSTAARAGEDTAPYDAVDRREREIAAAVEAELPAAWRDADQPV</sequence>
<gene>
    <name evidence="4" type="ORF">SAMN05216267_100374</name>
</gene>
<dbReference type="Gene3D" id="1.40.20.10">
    <property type="entry name" value="CHAD domain"/>
    <property type="match status" value="1"/>
</dbReference>
<feature type="domain" description="CHAD" evidence="3">
    <location>
        <begin position="239"/>
        <end position="547"/>
    </location>
</feature>
<reference evidence="4 5" key="1">
    <citation type="submission" date="2016-10" db="EMBL/GenBank/DDBJ databases">
        <authorList>
            <person name="de Groot N.N."/>
        </authorList>
    </citation>
    <scope>NUCLEOTIDE SEQUENCE [LARGE SCALE GENOMIC DNA]</scope>
    <source>
        <strain evidence="4 5">CGMCC 4.2026</strain>
    </source>
</reference>
<dbReference type="Gene3D" id="2.40.320.10">
    <property type="entry name" value="Hypothetical Protein Pfu-838710-001"/>
    <property type="match status" value="1"/>
</dbReference>
<evidence type="ECO:0000256" key="1">
    <source>
        <dbReference type="SAM" id="MobiDB-lite"/>
    </source>
</evidence>
<accession>A0A1H8F0N1</accession>
<dbReference type="SMART" id="SM00880">
    <property type="entry name" value="CHAD"/>
    <property type="match status" value="1"/>
</dbReference>
<protein>
    <submittedName>
        <fullName evidence="4">CYTH domain-containing protein</fullName>
    </submittedName>
</protein>
<feature type="region of interest" description="Disordered" evidence="1">
    <location>
        <begin position="347"/>
        <end position="382"/>
    </location>
</feature>
<dbReference type="InterPro" id="IPR023577">
    <property type="entry name" value="CYTH_domain"/>
</dbReference>
<feature type="region of interest" description="Disordered" evidence="1">
    <location>
        <begin position="66"/>
        <end position="124"/>
    </location>
</feature>
<dbReference type="Pfam" id="PF05235">
    <property type="entry name" value="CHAD"/>
    <property type="match status" value="1"/>
</dbReference>
<dbReference type="Proteomes" id="UP000181951">
    <property type="component" value="Unassembled WGS sequence"/>
</dbReference>
<dbReference type="PROSITE" id="PS51708">
    <property type="entry name" value="CHAD"/>
    <property type="match status" value="1"/>
</dbReference>
<dbReference type="RefSeq" id="WP_075016202.1">
    <property type="nucleotide sequence ID" value="NZ_FODD01000003.1"/>
</dbReference>
<organism evidence="4 5">
    <name type="scientific">Actinacidiphila rubida</name>
    <dbReference type="NCBI Taxonomy" id="310780"/>
    <lineage>
        <taxon>Bacteria</taxon>
        <taxon>Bacillati</taxon>
        <taxon>Actinomycetota</taxon>
        <taxon>Actinomycetes</taxon>
        <taxon>Kitasatosporales</taxon>
        <taxon>Streptomycetaceae</taxon>
        <taxon>Actinacidiphila</taxon>
    </lineage>
</organism>
<evidence type="ECO:0000259" key="3">
    <source>
        <dbReference type="PROSITE" id="PS51708"/>
    </source>
</evidence>
<evidence type="ECO:0000313" key="5">
    <source>
        <dbReference type="Proteomes" id="UP000181951"/>
    </source>
</evidence>
<feature type="compositionally biased region" description="Gly residues" evidence="1">
    <location>
        <begin position="92"/>
        <end position="105"/>
    </location>
</feature>
<proteinExistence type="predicted"/>
<dbReference type="PROSITE" id="PS51707">
    <property type="entry name" value="CYTH"/>
    <property type="match status" value="1"/>
</dbReference>
<dbReference type="CDD" id="cd07374">
    <property type="entry name" value="CYTH-like_Pase"/>
    <property type="match status" value="1"/>
</dbReference>